<dbReference type="CDD" id="cd07313">
    <property type="entry name" value="terB_like_2"/>
    <property type="match status" value="1"/>
</dbReference>
<protein>
    <submittedName>
        <fullName evidence="2">TerB family tellurite resistance protein</fullName>
    </submittedName>
</protein>
<dbReference type="EMBL" id="CP074572">
    <property type="protein sequence ID" value="QVK24686.1"/>
    <property type="molecule type" value="Genomic_DNA"/>
</dbReference>
<dbReference type="RefSeq" id="WP_213683268.1">
    <property type="nucleotide sequence ID" value="NZ_CP074572.1"/>
</dbReference>
<proteinExistence type="predicted"/>
<dbReference type="Gene3D" id="1.10.3680.10">
    <property type="entry name" value="TerB-like"/>
    <property type="match status" value="1"/>
</dbReference>
<dbReference type="PROSITE" id="PS51257">
    <property type="entry name" value="PROKAR_LIPOPROTEIN"/>
    <property type="match status" value="1"/>
</dbReference>
<accession>A0ABX8DIW4</accession>
<evidence type="ECO:0000313" key="2">
    <source>
        <dbReference type="EMBL" id="QVK24686.1"/>
    </source>
</evidence>
<dbReference type="InterPro" id="IPR007791">
    <property type="entry name" value="DjlA_N"/>
</dbReference>
<organism evidence="2 3">
    <name type="scientific">Shewanella dokdonensis</name>
    <dbReference type="NCBI Taxonomy" id="712036"/>
    <lineage>
        <taxon>Bacteria</taxon>
        <taxon>Pseudomonadati</taxon>
        <taxon>Pseudomonadota</taxon>
        <taxon>Gammaproteobacteria</taxon>
        <taxon>Alteromonadales</taxon>
        <taxon>Shewanellaceae</taxon>
        <taxon>Shewanella</taxon>
    </lineage>
</organism>
<sequence length="153" mass="17804">MIAKLKQFFKELQDTPDPQQQTHSINLAAACMLLEVVYADEHLDGAEARLLPHLLEQTLGIATTDASELIDEARRNRNDATSLFQFTSVINEHFTLEQKQQLVLSMWQLAYTDGELCRYEDQIIRRCADLLYLKHSELIQLRNRAIERQHHDE</sequence>
<name>A0ABX8DIW4_9GAMM</name>
<evidence type="ECO:0000313" key="3">
    <source>
        <dbReference type="Proteomes" id="UP000676428"/>
    </source>
</evidence>
<reference evidence="2 3" key="1">
    <citation type="journal article" date="2012" name="Int. J. Syst. Evol. Microbiol.">
        <title>Shewanella dokdonensis sp. nov., isolated from seawater.</title>
        <authorList>
            <person name="Sung H.R."/>
            <person name="Yoon J.H."/>
            <person name="Ghim S.Y."/>
        </authorList>
    </citation>
    <scope>NUCLEOTIDE SEQUENCE [LARGE SCALE GENOMIC DNA]</scope>
    <source>
        <strain evidence="2 3">DSM 23626</strain>
    </source>
</reference>
<dbReference type="Pfam" id="PF05099">
    <property type="entry name" value="TerB"/>
    <property type="match status" value="1"/>
</dbReference>
<dbReference type="Proteomes" id="UP000676428">
    <property type="component" value="Chromosome"/>
</dbReference>
<dbReference type="InterPro" id="IPR029024">
    <property type="entry name" value="TerB-like"/>
</dbReference>
<gene>
    <name evidence="2" type="ORF">KHX94_09905</name>
</gene>
<dbReference type="SUPFAM" id="SSF158682">
    <property type="entry name" value="TerB-like"/>
    <property type="match status" value="1"/>
</dbReference>
<evidence type="ECO:0000259" key="1">
    <source>
        <dbReference type="Pfam" id="PF05099"/>
    </source>
</evidence>
<feature type="domain" description="Co-chaperone DjlA N-terminal" evidence="1">
    <location>
        <begin position="27"/>
        <end position="142"/>
    </location>
</feature>
<keyword evidence="3" id="KW-1185">Reference proteome</keyword>